<reference evidence="1" key="1">
    <citation type="submission" date="2017-12" db="EMBL/GenBank/DDBJ databases">
        <authorList>
            <person name="Barbosa P."/>
            <person name="Usie A."/>
            <person name="Ramos A.M."/>
        </authorList>
    </citation>
    <scope>NUCLEOTIDE SEQUENCE</scope>
    <source>
        <strain evidence="1">HL8</strain>
        <tissue evidence="1">Leaves</tissue>
    </source>
</reference>
<accession>A0AAW0M7G1</accession>
<organism evidence="1">
    <name type="scientific">Quercus suber</name>
    <name type="common">Cork oak</name>
    <dbReference type="NCBI Taxonomy" id="58331"/>
    <lineage>
        <taxon>Eukaryota</taxon>
        <taxon>Viridiplantae</taxon>
        <taxon>Streptophyta</taxon>
        <taxon>Embryophyta</taxon>
        <taxon>Tracheophyta</taxon>
        <taxon>Spermatophyta</taxon>
        <taxon>Magnoliopsida</taxon>
        <taxon>eudicotyledons</taxon>
        <taxon>Gunneridae</taxon>
        <taxon>Pentapetalae</taxon>
        <taxon>rosids</taxon>
        <taxon>fabids</taxon>
        <taxon>Fagales</taxon>
        <taxon>Fagaceae</taxon>
        <taxon>Quercus</taxon>
    </lineage>
</organism>
<evidence type="ECO:0000313" key="1">
    <source>
        <dbReference type="EMBL" id="KAK7859238.1"/>
    </source>
</evidence>
<reference evidence="1" key="2">
    <citation type="journal article" date="2018" name="Sci. Data">
        <title>The draft genome sequence of cork oak.</title>
        <authorList>
            <person name="Ramos A.M."/>
            <person name="Usie A."/>
            <person name="Barbosa P."/>
            <person name="Barros P.M."/>
            <person name="Capote T."/>
            <person name="Chaves I."/>
            <person name="Simoes F."/>
            <person name="Abreu I."/>
            <person name="Carrasquinho I."/>
            <person name="Faro C."/>
            <person name="Guimaraes J.B."/>
            <person name="Mendonca D."/>
            <person name="Nobrega F."/>
            <person name="Rodrigues L."/>
            <person name="Saibo N.J.M."/>
            <person name="Varela M.C."/>
            <person name="Egas C."/>
            <person name="Matos J."/>
            <person name="Miguel C.M."/>
            <person name="Oliveira M.M."/>
            <person name="Ricardo C.P."/>
            <person name="Goncalves S."/>
        </authorList>
    </citation>
    <scope>NUCLEOTIDE SEQUENCE [LARGE SCALE GENOMIC DNA]</scope>
    <source>
        <strain evidence="1">HL8</strain>
    </source>
</reference>
<comment type="caution">
    <text evidence="1">The sequence shown here is derived from an EMBL/GenBank/DDBJ whole genome shotgun (WGS) entry which is preliminary data.</text>
</comment>
<protein>
    <submittedName>
        <fullName evidence="1">Uncharacterized protein</fullName>
    </submittedName>
</protein>
<reference evidence="1" key="3">
    <citation type="submission" date="2023-07" db="EMBL/GenBank/DDBJ databases">
        <title>An improved reference 1 genome and first organelle genomes of Quercus suber.</title>
        <authorList>
            <consortium name="Genosuber Consortium"/>
            <person name="Usie A."/>
            <person name="Serra O."/>
            <person name="Barros P."/>
        </authorList>
    </citation>
    <scope>NUCLEOTIDE SEQUENCE</scope>
    <source>
        <strain evidence="1">HL8</strain>
        <tissue evidence="1">Leaves</tissue>
    </source>
</reference>
<dbReference type="EMBL" id="PKMF04000014">
    <property type="protein sequence ID" value="KAK7859238.1"/>
    <property type="molecule type" value="Genomic_DNA"/>
</dbReference>
<dbReference type="AlphaFoldDB" id="A0AAW0M7G1"/>
<sequence length="75" mass="8867">MGINETYFQRLTKYKQRHIKIILRINQPKHYTLTKNWLGINMDNGRQQHNLVTIRIDITNQEVGANKKGTSMIKT</sequence>
<proteinExistence type="predicted"/>
<gene>
    <name evidence="1" type="ORF">CFP56_007811</name>
</gene>
<name>A0AAW0M7G1_QUESU</name>